<dbReference type="EC" id="2.3.-.-" evidence="4"/>
<sequence>MTRGKIVIVALTQPLIAEASILLASYLYGVEYSDEQQTEAQQILKRFLHYQIATPFLARYDETYVGFIVLDWGFSTSKGLPVLRVQALYTLPAYREIGVASTLLSHAISLAKGKGANRLQLETDRENTPAKHLYAKFGFELLPEKEVYMLFL</sequence>
<evidence type="ECO:0000313" key="5">
    <source>
        <dbReference type="Proteomes" id="UP001597079"/>
    </source>
</evidence>
<keyword evidence="2 4" id="KW-0012">Acyltransferase</keyword>
<feature type="domain" description="N-acetyltransferase" evidence="3">
    <location>
        <begin position="6"/>
        <end position="152"/>
    </location>
</feature>
<proteinExistence type="predicted"/>
<dbReference type="EMBL" id="JBHUCX010000020">
    <property type="protein sequence ID" value="MFD1674567.1"/>
    <property type="molecule type" value="Genomic_DNA"/>
</dbReference>
<organism evidence="4 5">
    <name type="scientific">Alicyclobacillus fodiniaquatilis</name>
    <dbReference type="NCBI Taxonomy" id="1661150"/>
    <lineage>
        <taxon>Bacteria</taxon>
        <taxon>Bacillati</taxon>
        <taxon>Bacillota</taxon>
        <taxon>Bacilli</taxon>
        <taxon>Bacillales</taxon>
        <taxon>Alicyclobacillaceae</taxon>
        <taxon>Alicyclobacillus</taxon>
    </lineage>
</organism>
<dbReference type="RefSeq" id="WP_377942431.1">
    <property type="nucleotide sequence ID" value="NZ_JBHUCX010000020.1"/>
</dbReference>
<evidence type="ECO:0000313" key="4">
    <source>
        <dbReference type="EMBL" id="MFD1674567.1"/>
    </source>
</evidence>
<dbReference type="PANTHER" id="PTHR43420">
    <property type="entry name" value="ACETYLTRANSFERASE"/>
    <property type="match status" value="1"/>
</dbReference>
<accession>A0ABW4JE43</accession>
<dbReference type="InterPro" id="IPR000182">
    <property type="entry name" value="GNAT_dom"/>
</dbReference>
<dbReference type="Proteomes" id="UP001597079">
    <property type="component" value="Unassembled WGS sequence"/>
</dbReference>
<dbReference type="Pfam" id="PF00583">
    <property type="entry name" value="Acetyltransf_1"/>
    <property type="match status" value="1"/>
</dbReference>
<keyword evidence="5" id="KW-1185">Reference proteome</keyword>
<evidence type="ECO:0000259" key="3">
    <source>
        <dbReference type="PROSITE" id="PS51186"/>
    </source>
</evidence>
<keyword evidence="1 4" id="KW-0808">Transferase</keyword>
<dbReference type="InterPro" id="IPR016181">
    <property type="entry name" value="Acyl_CoA_acyltransferase"/>
</dbReference>
<dbReference type="CDD" id="cd04301">
    <property type="entry name" value="NAT_SF"/>
    <property type="match status" value="1"/>
</dbReference>
<comment type="caution">
    <text evidence="4">The sequence shown here is derived from an EMBL/GenBank/DDBJ whole genome shotgun (WGS) entry which is preliminary data.</text>
</comment>
<dbReference type="PROSITE" id="PS51186">
    <property type="entry name" value="GNAT"/>
    <property type="match status" value="1"/>
</dbReference>
<dbReference type="SUPFAM" id="SSF55729">
    <property type="entry name" value="Acyl-CoA N-acyltransferases (Nat)"/>
    <property type="match status" value="1"/>
</dbReference>
<dbReference type="InterPro" id="IPR050680">
    <property type="entry name" value="YpeA/RimI_acetyltransf"/>
</dbReference>
<dbReference type="Gene3D" id="3.40.630.30">
    <property type="match status" value="1"/>
</dbReference>
<evidence type="ECO:0000256" key="1">
    <source>
        <dbReference type="ARBA" id="ARBA00022679"/>
    </source>
</evidence>
<evidence type="ECO:0000256" key="2">
    <source>
        <dbReference type="ARBA" id="ARBA00023315"/>
    </source>
</evidence>
<reference evidence="5" key="1">
    <citation type="journal article" date="2019" name="Int. J. Syst. Evol. Microbiol.">
        <title>The Global Catalogue of Microorganisms (GCM) 10K type strain sequencing project: providing services to taxonomists for standard genome sequencing and annotation.</title>
        <authorList>
            <consortium name="The Broad Institute Genomics Platform"/>
            <consortium name="The Broad Institute Genome Sequencing Center for Infectious Disease"/>
            <person name="Wu L."/>
            <person name="Ma J."/>
        </authorList>
    </citation>
    <scope>NUCLEOTIDE SEQUENCE [LARGE SCALE GENOMIC DNA]</scope>
    <source>
        <strain evidence="5">CGMCC 1.12286</strain>
    </source>
</reference>
<protein>
    <submittedName>
        <fullName evidence="4">GNAT family N-acetyltransferase</fullName>
        <ecNumber evidence="4">2.3.-.-</ecNumber>
    </submittedName>
</protein>
<name>A0ABW4JE43_9BACL</name>
<gene>
    <name evidence="4" type="ORF">ACFSB2_07580</name>
</gene>
<dbReference type="GO" id="GO:0016746">
    <property type="term" value="F:acyltransferase activity"/>
    <property type="evidence" value="ECO:0007669"/>
    <property type="project" value="UniProtKB-KW"/>
</dbReference>